<comment type="caution">
    <text evidence="2">The sequence shown here is derived from an EMBL/GenBank/DDBJ whole genome shotgun (WGS) entry which is preliminary data.</text>
</comment>
<organism evidence="2 3">
    <name type="scientific">Rhizophagus clarus</name>
    <dbReference type="NCBI Taxonomy" id="94130"/>
    <lineage>
        <taxon>Eukaryota</taxon>
        <taxon>Fungi</taxon>
        <taxon>Fungi incertae sedis</taxon>
        <taxon>Mucoromycota</taxon>
        <taxon>Glomeromycotina</taxon>
        <taxon>Glomeromycetes</taxon>
        <taxon>Glomerales</taxon>
        <taxon>Glomeraceae</taxon>
        <taxon>Rhizophagus</taxon>
    </lineage>
</organism>
<sequence>MIGIFEYQIYIFVQLISNSLAKKINNAIEGKCVKKIKEGLVKDKRENEGEKKEISPRRSNSTIEPRLNSWNKMMNI</sequence>
<evidence type="ECO:0000313" key="3">
    <source>
        <dbReference type="Proteomes" id="UP000247702"/>
    </source>
</evidence>
<name>A0A2Z6QI42_9GLOM</name>
<evidence type="ECO:0000313" key="2">
    <source>
        <dbReference type="EMBL" id="GBB88322.1"/>
    </source>
</evidence>
<evidence type="ECO:0000256" key="1">
    <source>
        <dbReference type="SAM" id="MobiDB-lite"/>
    </source>
</evidence>
<accession>A0A2Z6QI42</accession>
<dbReference type="Proteomes" id="UP000247702">
    <property type="component" value="Unassembled WGS sequence"/>
</dbReference>
<protein>
    <submittedName>
        <fullName evidence="2">Uncharacterized protein</fullName>
    </submittedName>
</protein>
<keyword evidence="3" id="KW-1185">Reference proteome</keyword>
<feature type="compositionally biased region" description="Polar residues" evidence="1">
    <location>
        <begin position="57"/>
        <end position="76"/>
    </location>
</feature>
<dbReference type="EMBL" id="BEXD01000546">
    <property type="protein sequence ID" value="GBB88322.1"/>
    <property type="molecule type" value="Genomic_DNA"/>
</dbReference>
<proteinExistence type="predicted"/>
<dbReference type="AlphaFoldDB" id="A0A2Z6QI42"/>
<feature type="region of interest" description="Disordered" evidence="1">
    <location>
        <begin position="44"/>
        <end position="76"/>
    </location>
</feature>
<gene>
    <name evidence="2" type="ORF">RclHR1_01490003</name>
</gene>
<feature type="compositionally biased region" description="Basic and acidic residues" evidence="1">
    <location>
        <begin position="44"/>
        <end position="56"/>
    </location>
</feature>
<reference evidence="2 3" key="1">
    <citation type="submission" date="2017-11" db="EMBL/GenBank/DDBJ databases">
        <title>The genome of Rhizophagus clarus HR1 reveals common genetic basis of auxotrophy among arbuscular mycorrhizal fungi.</title>
        <authorList>
            <person name="Kobayashi Y."/>
        </authorList>
    </citation>
    <scope>NUCLEOTIDE SEQUENCE [LARGE SCALE GENOMIC DNA]</scope>
    <source>
        <strain evidence="2 3">HR1</strain>
    </source>
</reference>